<dbReference type="InterPro" id="IPR035979">
    <property type="entry name" value="RBD_domain_sf"/>
</dbReference>
<feature type="compositionally biased region" description="Basic and acidic residues" evidence="3">
    <location>
        <begin position="19"/>
        <end position="34"/>
    </location>
</feature>
<organism evidence="5 6">
    <name type="scientific">Glossina fuscipes</name>
    <dbReference type="NCBI Taxonomy" id="7396"/>
    <lineage>
        <taxon>Eukaryota</taxon>
        <taxon>Metazoa</taxon>
        <taxon>Ecdysozoa</taxon>
        <taxon>Arthropoda</taxon>
        <taxon>Hexapoda</taxon>
        <taxon>Insecta</taxon>
        <taxon>Pterygota</taxon>
        <taxon>Neoptera</taxon>
        <taxon>Endopterygota</taxon>
        <taxon>Diptera</taxon>
        <taxon>Brachycera</taxon>
        <taxon>Muscomorpha</taxon>
        <taxon>Hippoboscoidea</taxon>
        <taxon>Glossinidae</taxon>
        <taxon>Glossina</taxon>
    </lineage>
</organism>
<dbReference type="Proteomes" id="UP000092443">
    <property type="component" value="Unplaced"/>
</dbReference>
<dbReference type="AlphaFoldDB" id="A0A8U0WJK8"/>
<proteinExistence type="predicted"/>
<sequence>MKQKQIKINPKAKTPFKQTKKEVVKKIIRHKGEANDSEDENVTVGAVMQTKRPAKKVVGKAINQKKEESGPISEDKNMKVAPVTKKMIGKVVKKEIKKNERVEASDSDAAEDKEDEDNVSEDDSVVIEATNRLESEDDDNDQEIGSDDDVGNGKYVEEESDENDDDDDEEDDDDQENDNNEAPIEIPIEKGCHKTPQPYSLEKLPGFMEEYKVEEESEPEGARCHADKTINIRNSAISIKKEEEEEEPSELRKNISHIIVEGIQTYTNQNDLKEHFANCGKIGSIKLIKSENISCAHIFFRSPFSASRALKLDKSILNGQTITIKPEKTKYVFNPKNSISIINCRKLTTLDIATLERIFAKCGSIDEIHVLCMPNILAFITFENEEGIENALRLNGKTEEGLQLKIELCKKRTINKRSLNDIEQNATRSISIINREHLESVDPAKLEAIFSKCGTIDKMRVVCGKNILAFITFIDEESVDNALELNSKTVEGLKLQIEKYKKLELHRPDPDLKPKKSYSVLVQHLNRDVTVPDLYKLFSQCGEVSGVQLKTGEAIVNFKTADAFCKSFLLHDTMLKNREIYLQPYTEKKVFLKNKELRHGKRPFTSHFPSSNGAPKRIKSEK</sequence>
<dbReference type="PANTHER" id="PTHR32343">
    <property type="entry name" value="SERINE/ARGININE-RICH SPLICING FACTOR"/>
    <property type="match status" value="1"/>
</dbReference>
<dbReference type="CDD" id="cd00590">
    <property type="entry name" value="RRM_SF"/>
    <property type="match status" value="1"/>
</dbReference>
<keyword evidence="6" id="KW-0238">DNA-binding</keyword>
<feature type="region of interest" description="Disordered" evidence="3">
    <location>
        <begin position="94"/>
        <end position="199"/>
    </location>
</feature>
<feature type="domain" description="RRM" evidence="4">
    <location>
        <begin position="518"/>
        <end position="587"/>
    </location>
</feature>
<keyword evidence="5" id="KW-1185">Reference proteome</keyword>
<feature type="region of interest" description="Disordered" evidence="3">
    <location>
        <begin position="1"/>
        <end position="78"/>
    </location>
</feature>
<reference evidence="6" key="1">
    <citation type="submission" date="2025-08" db="UniProtKB">
        <authorList>
            <consortium name="RefSeq"/>
        </authorList>
    </citation>
    <scope>IDENTIFICATION</scope>
    <source>
        <tissue evidence="6">Whole body pupa</tissue>
    </source>
</reference>
<dbReference type="GO" id="GO:0003723">
    <property type="term" value="F:RNA binding"/>
    <property type="evidence" value="ECO:0007669"/>
    <property type="project" value="UniProtKB-UniRule"/>
</dbReference>
<dbReference type="Gene3D" id="3.30.70.330">
    <property type="match status" value="4"/>
</dbReference>
<dbReference type="GeneID" id="119634823"/>
<feature type="compositionally biased region" description="Acidic residues" evidence="3">
    <location>
        <begin position="158"/>
        <end position="179"/>
    </location>
</feature>
<feature type="compositionally biased region" description="Acidic residues" evidence="3">
    <location>
        <begin position="105"/>
        <end position="125"/>
    </location>
</feature>
<dbReference type="SUPFAM" id="SSF54928">
    <property type="entry name" value="RNA-binding domain, RBD"/>
    <property type="match status" value="4"/>
</dbReference>
<dbReference type="RefSeq" id="XP_037885150.1">
    <property type="nucleotide sequence ID" value="XM_038029222.1"/>
</dbReference>
<accession>A0A8U0WJK8</accession>
<dbReference type="PANTHER" id="PTHR32343:SF22">
    <property type="entry name" value="LD29830P"/>
    <property type="match status" value="1"/>
</dbReference>
<feature type="compositionally biased region" description="Basic and acidic residues" evidence="3">
    <location>
        <begin position="94"/>
        <end position="104"/>
    </location>
</feature>
<dbReference type="InterPro" id="IPR012677">
    <property type="entry name" value="Nucleotide-bd_a/b_plait_sf"/>
</dbReference>
<evidence type="ECO:0000313" key="5">
    <source>
        <dbReference type="Proteomes" id="UP000092443"/>
    </source>
</evidence>
<keyword evidence="1 2" id="KW-0694">RNA-binding</keyword>
<gene>
    <name evidence="6" type="primary">LOC119634823</name>
</gene>
<dbReference type="Pfam" id="PF00076">
    <property type="entry name" value="RRM_1"/>
    <property type="match status" value="4"/>
</dbReference>
<dbReference type="SMART" id="SM00360">
    <property type="entry name" value="RRM"/>
    <property type="match status" value="4"/>
</dbReference>
<evidence type="ECO:0000313" key="6">
    <source>
        <dbReference type="RefSeq" id="XP_037885150.1"/>
    </source>
</evidence>
<protein>
    <submittedName>
        <fullName evidence="6">DNA-binding protein modulo isoform X2</fullName>
    </submittedName>
</protein>
<feature type="compositionally biased region" description="Acidic residues" evidence="3">
    <location>
        <begin position="135"/>
        <end position="150"/>
    </location>
</feature>
<feature type="domain" description="RRM" evidence="4">
    <location>
        <begin position="256"/>
        <end position="329"/>
    </location>
</feature>
<evidence type="ECO:0000256" key="1">
    <source>
        <dbReference type="ARBA" id="ARBA00022884"/>
    </source>
</evidence>
<name>A0A8U0WJK8_9MUSC</name>
<dbReference type="InterPro" id="IPR000504">
    <property type="entry name" value="RRM_dom"/>
</dbReference>
<feature type="domain" description="RRM" evidence="4">
    <location>
        <begin position="337"/>
        <end position="411"/>
    </location>
</feature>
<feature type="region of interest" description="Disordered" evidence="3">
    <location>
        <begin position="602"/>
        <end position="622"/>
    </location>
</feature>
<dbReference type="GO" id="GO:0003677">
    <property type="term" value="F:DNA binding"/>
    <property type="evidence" value="ECO:0007669"/>
    <property type="project" value="UniProtKB-KW"/>
</dbReference>
<dbReference type="PROSITE" id="PS50102">
    <property type="entry name" value="RRM"/>
    <property type="match status" value="4"/>
</dbReference>
<evidence type="ECO:0000256" key="2">
    <source>
        <dbReference type="PROSITE-ProRule" id="PRU00176"/>
    </source>
</evidence>
<feature type="domain" description="RRM" evidence="4">
    <location>
        <begin position="428"/>
        <end position="502"/>
    </location>
</feature>
<feature type="compositionally biased region" description="Basic and acidic residues" evidence="3">
    <location>
        <begin position="64"/>
        <end position="78"/>
    </location>
</feature>
<evidence type="ECO:0000256" key="3">
    <source>
        <dbReference type="SAM" id="MobiDB-lite"/>
    </source>
</evidence>
<evidence type="ECO:0000259" key="4">
    <source>
        <dbReference type="PROSITE" id="PS50102"/>
    </source>
</evidence>